<dbReference type="EMBL" id="JAINUG010000660">
    <property type="protein sequence ID" value="KAJ8362470.1"/>
    <property type="molecule type" value="Genomic_DNA"/>
</dbReference>
<sequence>MTLPPAWIPISPAGVIFSRGVGKIAAAHRFRSALTSAGLSPQHIPPPPFGVRPLLPLARMRERVSHLWNAGTPRPLIRRRRGLREVNGRTALFSPCARRSGTRFAIRQRVKKQVNQERVQ</sequence>
<dbReference type="Proteomes" id="UP001221898">
    <property type="component" value="Unassembled WGS sequence"/>
</dbReference>
<evidence type="ECO:0000313" key="2">
    <source>
        <dbReference type="Proteomes" id="UP001221898"/>
    </source>
</evidence>
<reference evidence="1" key="1">
    <citation type="journal article" date="2023" name="Science">
        <title>Genome structures resolve the early diversification of teleost fishes.</title>
        <authorList>
            <person name="Parey E."/>
            <person name="Louis A."/>
            <person name="Montfort J."/>
            <person name="Bouchez O."/>
            <person name="Roques C."/>
            <person name="Iampietro C."/>
            <person name="Lluch J."/>
            <person name="Castinel A."/>
            <person name="Donnadieu C."/>
            <person name="Desvignes T."/>
            <person name="Floi Bucao C."/>
            <person name="Jouanno E."/>
            <person name="Wen M."/>
            <person name="Mejri S."/>
            <person name="Dirks R."/>
            <person name="Jansen H."/>
            <person name="Henkel C."/>
            <person name="Chen W.J."/>
            <person name="Zahm M."/>
            <person name="Cabau C."/>
            <person name="Klopp C."/>
            <person name="Thompson A.W."/>
            <person name="Robinson-Rechavi M."/>
            <person name="Braasch I."/>
            <person name="Lecointre G."/>
            <person name="Bobe J."/>
            <person name="Postlethwait J.H."/>
            <person name="Berthelot C."/>
            <person name="Roest Crollius H."/>
            <person name="Guiguen Y."/>
        </authorList>
    </citation>
    <scope>NUCLEOTIDE SEQUENCE</scope>
    <source>
        <strain evidence="1">NC1722</strain>
    </source>
</reference>
<keyword evidence="2" id="KW-1185">Reference proteome</keyword>
<accession>A0AAD7R4U4</accession>
<comment type="caution">
    <text evidence="1">The sequence shown here is derived from an EMBL/GenBank/DDBJ whole genome shotgun (WGS) entry which is preliminary data.</text>
</comment>
<gene>
    <name evidence="1" type="ORF">AAFF_G00373740</name>
</gene>
<evidence type="ECO:0000313" key="1">
    <source>
        <dbReference type="EMBL" id="KAJ8362470.1"/>
    </source>
</evidence>
<name>A0AAD7R4U4_9TELE</name>
<organism evidence="1 2">
    <name type="scientific">Aldrovandia affinis</name>
    <dbReference type="NCBI Taxonomy" id="143900"/>
    <lineage>
        <taxon>Eukaryota</taxon>
        <taxon>Metazoa</taxon>
        <taxon>Chordata</taxon>
        <taxon>Craniata</taxon>
        <taxon>Vertebrata</taxon>
        <taxon>Euteleostomi</taxon>
        <taxon>Actinopterygii</taxon>
        <taxon>Neopterygii</taxon>
        <taxon>Teleostei</taxon>
        <taxon>Notacanthiformes</taxon>
        <taxon>Halosauridae</taxon>
        <taxon>Aldrovandia</taxon>
    </lineage>
</organism>
<protein>
    <submittedName>
        <fullName evidence="1">Uncharacterized protein</fullName>
    </submittedName>
</protein>
<dbReference type="AlphaFoldDB" id="A0AAD7R4U4"/>
<proteinExistence type="predicted"/>